<feature type="domain" description="RsdA/BaiN/AoA(So)-like Rossmann fold-like" evidence="4">
    <location>
        <begin position="5"/>
        <end position="405"/>
    </location>
</feature>
<evidence type="ECO:0000259" key="5">
    <source>
        <dbReference type="Pfam" id="PF22780"/>
    </source>
</evidence>
<dbReference type="SUPFAM" id="SSF51905">
    <property type="entry name" value="FAD/NAD(P)-binding domain"/>
    <property type="match status" value="1"/>
</dbReference>
<dbReference type="Proteomes" id="UP000217528">
    <property type="component" value="Unassembled WGS sequence"/>
</dbReference>
<reference evidence="6 8" key="2">
    <citation type="journal article" date="2017" name="BMC Genomics">
        <title>Genomic analysis of methanogenic archaea reveals a shift towards energy conservation.</title>
        <authorList>
            <person name="Gilmore S.P."/>
            <person name="Henske J.K."/>
            <person name="Sexton J.A."/>
            <person name="Solomon K.V."/>
            <person name="Seppala S."/>
            <person name="Yoo J.I."/>
            <person name="Huyett L.M."/>
            <person name="Pressman A."/>
            <person name="Cogan J.Z."/>
            <person name="Kivenson V."/>
            <person name="Peng X."/>
            <person name="Tan Y."/>
            <person name="Valentine D.L."/>
            <person name="O'Malley M.A."/>
        </authorList>
    </citation>
    <scope>NUCLEOTIDE SEQUENCE [LARGE SCALE GENOMIC DNA]</scope>
    <source>
        <strain evidence="6 8">1R-7</strain>
    </source>
</reference>
<protein>
    <submittedName>
        <fullName evidence="6">Uncharacterized protein</fullName>
    </submittedName>
</protein>
<dbReference type="AlphaFoldDB" id="A0A2A2HDF3"/>
<dbReference type="Gene3D" id="1.10.8.260">
    <property type="entry name" value="HI0933 insert domain-like"/>
    <property type="match status" value="1"/>
</dbReference>
<dbReference type="EMBL" id="LMVN01000019">
    <property type="protein sequence ID" value="PAV07368.1"/>
    <property type="molecule type" value="Genomic_DNA"/>
</dbReference>
<proteinExistence type="predicted"/>
<sequence length="413" mass="46189">MKTYNTAIIGAGASGILSAIYLNDPESILIEKNTTIGKKILITGGGRCNITNTSPLQEYIKKYQYTGNFYRSAFKTFFYEDIIQLLNDNGCTTKIEDKVKIFPTTDKAKTVHDTLDKILETKTPQLLNANVTDIIQNHDKTFTITINNNKKIKAHNVILATGSDAYPQTGSNGDGLRFAIKLGHSKPEIKLAGLAPINFKETWINKLAGISLDAKIDFKVGKKSLIKIEGSILFTHNGLSGNEIYDASSYVDIQLKNGKTIIAHVDFIPDISYDELLSKMQKDFDEHPNWGIKRYIHEFLPGKMTSVFLEHMQIDETTILNQITRKQRNKLCEELKNNQLTVKEIPENLALVRNSGIKQKEIDPNTCESKIVKNLYIVGELIEGSGMCGGFNLQKAYSTGVLAAESIKKQQEY</sequence>
<evidence type="ECO:0000259" key="4">
    <source>
        <dbReference type="Pfam" id="PF03486"/>
    </source>
</evidence>
<dbReference type="Pfam" id="PF22780">
    <property type="entry name" value="HI0933_like_1st"/>
    <property type="match status" value="1"/>
</dbReference>
<dbReference type="PANTHER" id="PTHR42887:SF2">
    <property type="entry name" value="OS12G0638800 PROTEIN"/>
    <property type="match status" value="1"/>
</dbReference>
<dbReference type="RefSeq" id="WP_170104094.1">
    <property type="nucleotide sequence ID" value="NZ_LMVN01000019.1"/>
</dbReference>
<organism evidence="6 8">
    <name type="scientific">Methanosphaera cuniculi</name>
    <dbReference type="NCBI Taxonomy" id="1077256"/>
    <lineage>
        <taxon>Archaea</taxon>
        <taxon>Methanobacteriati</taxon>
        <taxon>Methanobacteriota</taxon>
        <taxon>Methanomada group</taxon>
        <taxon>Methanobacteria</taxon>
        <taxon>Methanobacteriales</taxon>
        <taxon>Methanobacteriaceae</taxon>
        <taxon>Methanosphaera</taxon>
    </lineage>
</organism>
<keyword evidence="8" id="KW-1185">Reference proteome</keyword>
<keyword evidence="3" id="KW-0274">FAD</keyword>
<name>A0A2A2HDF3_9EURY</name>
<reference evidence="7 9" key="1">
    <citation type="submission" date="2016-04" db="EMBL/GenBank/DDBJ databases">
        <title>Genome sequence of Methanosphaera cuniculi DSM 4103.</title>
        <authorList>
            <person name="Poehlein A."/>
            <person name="Seedorf H."/>
            <person name="Daniel R."/>
        </authorList>
    </citation>
    <scope>NUCLEOTIDE SEQUENCE [LARGE SCALE GENOMIC DNA]</scope>
    <source>
        <strain evidence="7 9">DSM 4103</strain>
    </source>
</reference>
<evidence type="ECO:0000313" key="8">
    <source>
        <dbReference type="Proteomes" id="UP000217528"/>
    </source>
</evidence>
<dbReference type="NCBIfam" id="TIGR00275">
    <property type="entry name" value="aminoacetone oxidase family FAD-binding enzyme"/>
    <property type="match status" value="1"/>
</dbReference>
<dbReference type="InterPro" id="IPR004792">
    <property type="entry name" value="BaiN-like"/>
</dbReference>
<dbReference type="OrthoDB" id="11867at2157"/>
<evidence type="ECO:0000313" key="9">
    <source>
        <dbReference type="Proteomes" id="UP000246004"/>
    </source>
</evidence>
<dbReference type="EMBL" id="LWMS01000042">
    <property type="protein sequence ID" value="PWL07947.1"/>
    <property type="molecule type" value="Genomic_DNA"/>
</dbReference>
<feature type="domain" description="RsdA/BaiN/AoA(So)-like insert" evidence="5">
    <location>
        <begin position="192"/>
        <end position="344"/>
    </location>
</feature>
<dbReference type="InterPro" id="IPR023166">
    <property type="entry name" value="BaiN-like_dom_sf"/>
</dbReference>
<dbReference type="SUPFAM" id="SSF160996">
    <property type="entry name" value="HI0933 insert domain-like"/>
    <property type="match status" value="1"/>
</dbReference>
<dbReference type="Gene3D" id="3.50.50.60">
    <property type="entry name" value="FAD/NAD(P)-binding domain"/>
    <property type="match status" value="1"/>
</dbReference>
<evidence type="ECO:0000256" key="3">
    <source>
        <dbReference type="ARBA" id="ARBA00022827"/>
    </source>
</evidence>
<dbReference type="Gene3D" id="2.40.30.10">
    <property type="entry name" value="Translation factors"/>
    <property type="match status" value="1"/>
</dbReference>
<comment type="caution">
    <text evidence="6">The sequence shown here is derived from an EMBL/GenBank/DDBJ whole genome shotgun (WGS) entry which is preliminary data.</text>
</comment>
<gene>
    <name evidence="6" type="ORF">ASJ82_00560</name>
    <name evidence="7" type="ORF">MSCUN_11900</name>
</gene>
<accession>A0A2A2HDF3</accession>
<dbReference type="InterPro" id="IPR055178">
    <property type="entry name" value="RsdA/BaiN/AoA(So)-like_dom"/>
</dbReference>
<evidence type="ECO:0000313" key="6">
    <source>
        <dbReference type="EMBL" id="PAV07368.1"/>
    </source>
</evidence>
<dbReference type="InterPro" id="IPR057661">
    <property type="entry name" value="RsdA/BaiN/AoA(So)_Rossmann"/>
</dbReference>
<keyword evidence="2" id="KW-0285">Flavoprotein</keyword>
<comment type="cofactor">
    <cofactor evidence="1">
        <name>FAD</name>
        <dbReference type="ChEBI" id="CHEBI:57692"/>
    </cofactor>
</comment>
<evidence type="ECO:0000256" key="1">
    <source>
        <dbReference type="ARBA" id="ARBA00001974"/>
    </source>
</evidence>
<dbReference type="InterPro" id="IPR036188">
    <property type="entry name" value="FAD/NAD-bd_sf"/>
</dbReference>
<dbReference type="Proteomes" id="UP000246004">
    <property type="component" value="Unassembled WGS sequence"/>
</dbReference>
<dbReference type="PANTHER" id="PTHR42887">
    <property type="entry name" value="OS12G0638800 PROTEIN"/>
    <property type="match status" value="1"/>
</dbReference>
<dbReference type="Pfam" id="PF03486">
    <property type="entry name" value="HI0933_like"/>
    <property type="match status" value="1"/>
</dbReference>
<evidence type="ECO:0000313" key="7">
    <source>
        <dbReference type="EMBL" id="PWL07947.1"/>
    </source>
</evidence>
<evidence type="ECO:0000256" key="2">
    <source>
        <dbReference type="ARBA" id="ARBA00022630"/>
    </source>
</evidence>